<sequence length="558" mass="62237">MNLKYQLPPPLGHAVPVSKEHAISVQFPVWADVAGYGAGKPEVSEALQNGYPRTFLHTYVREFSELCLQNLPTPAESVAVFPDYDSAADCRSFLLDKEVNPDGFVEEKETSLFAVKLSQGPSQSDVEFSYIPQLYAVTHPKRAEATKMTFWRLNGRGISSRLAKQCLQSSQCQLTPTSSAVQGSPSTRDLPLYDTLRNRVADLLARAPINPNKTLPTSDDVYLSASGMAALYHVNQSLLRWRSDDIVMLGFPYELTVKMIETIGIPCHMYSYGLDKDIDNLEELLISRAKEGRKIQSVWCECPNNPVLRTPDLRRVRDLADKYDFLFVIDDTIGSAANIDVSDVADVIVTSLTKNFSGYADVLGGCVTLNPHFSHYKELSTLFAATHVNNLYAEDAIQLESNSRNYLERFTQQNSTAAYLIDYLTPYIADPNSGLTAIYSPRVCWSRKNYEEFLRPATDDFEPGYGSVFGVDFENTAQSSAFFDNFPVCKGPSFGANVTIALPYVQLVMQKQKEWARGHGLNETLIRISIGLEDPELLLEHVKGALEAADEARKQELK</sequence>
<dbReference type="InterPro" id="IPR051750">
    <property type="entry name" value="Trans-sulfuration_enzymes"/>
</dbReference>
<evidence type="ECO:0000256" key="1">
    <source>
        <dbReference type="ARBA" id="ARBA00001933"/>
    </source>
</evidence>
<dbReference type="SUPFAM" id="SSF53383">
    <property type="entry name" value="PLP-dependent transferases"/>
    <property type="match status" value="1"/>
</dbReference>
<dbReference type="Gene3D" id="3.90.1150.10">
    <property type="entry name" value="Aspartate Aminotransferase, domain 1"/>
    <property type="match status" value="1"/>
</dbReference>
<dbReference type="PANTHER" id="PTHR42699">
    <property type="match status" value="1"/>
</dbReference>
<reference evidence="4" key="2">
    <citation type="journal article" date="2023" name="IMA Fungus">
        <title>Comparative genomic study of the Penicillium genus elucidates a diverse pangenome and 15 lateral gene transfer events.</title>
        <authorList>
            <person name="Petersen C."/>
            <person name="Sorensen T."/>
            <person name="Nielsen M.R."/>
            <person name="Sondergaard T.E."/>
            <person name="Sorensen J.L."/>
            <person name="Fitzpatrick D.A."/>
            <person name="Frisvad J.C."/>
            <person name="Nielsen K.L."/>
        </authorList>
    </citation>
    <scope>NUCLEOTIDE SEQUENCE</scope>
    <source>
        <strain evidence="4">IBT 30069</strain>
    </source>
</reference>
<name>A0A9W9KL10_9EURO</name>
<comment type="similarity">
    <text evidence="3">Belongs to the trans-sulfuration enzymes family.</text>
</comment>
<dbReference type="OrthoDB" id="10047078at2759"/>
<keyword evidence="5" id="KW-1185">Reference proteome</keyword>
<dbReference type="GO" id="GO:0003962">
    <property type="term" value="F:cystathionine gamma-synthase activity"/>
    <property type="evidence" value="ECO:0007669"/>
    <property type="project" value="TreeGrafter"/>
</dbReference>
<dbReference type="EMBL" id="JAPQKH010000003">
    <property type="protein sequence ID" value="KAJ5109262.1"/>
    <property type="molecule type" value="Genomic_DNA"/>
</dbReference>
<dbReference type="InterPro" id="IPR015422">
    <property type="entry name" value="PyrdxlP-dep_Trfase_small"/>
</dbReference>
<dbReference type="InterPro" id="IPR015424">
    <property type="entry name" value="PyrdxlP-dep_Trfase"/>
</dbReference>
<protein>
    <submittedName>
        <fullName evidence="4">Cys/Met metabolism pyridoxal phosphate-dependent enzyme</fullName>
    </submittedName>
</protein>
<reference evidence="4" key="1">
    <citation type="submission" date="2022-11" db="EMBL/GenBank/DDBJ databases">
        <authorList>
            <person name="Petersen C."/>
        </authorList>
    </citation>
    <scope>NUCLEOTIDE SEQUENCE</scope>
    <source>
        <strain evidence="4">IBT 30069</strain>
    </source>
</reference>
<dbReference type="InterPro" id="IPR015421">
    <property type="entry name" value="PyrdxlP-dep_Trfase_major"/>
</dbReference>
<evidence type="ECO:0000313" key="4">
    <source>
        <dbReference type="EMBL" id="KAJ5109262.1"/>
    </source>
</evidence>
<dbReference type="Proteomes" id="UP001149165">
    <property type="component" value="Unassembled WGS sequence"/>
</dbReference>
<gene>
    <name evidence="4" type="ORF">N7456_005937</name>
</gene>
<dbReference type="PANTHER" id="PTHR42699:SF1">
    <property type="entry name" value="CYSTATHIONINE GAMMA-SYNTHASE-RELATED"/>
    <property type="match status" value="1"/>
</dbReference>
<evidence type="ECO:0000313" key="5">
    <source>
        <dbReference type="Proteomes" id="UP001149165"/>
    </source>
</evidence>
<dbReference type="Gene3D" id="3.40.640.10">
    <property type="entry name" value="Type I PLP-dependent aspartate aminotransferase-like (Major domain)"/>
    <property type="match status" value="1"/>
</dbReference>
<keyword evidence="2 3" id="KW-0663">Pyridoxal phosphate</keyword>
<dbReference type="GO" id="GO:0019346">
    <property type="term" value="P:transsulfuration"/>
    <property type="evidence" value="ECO:0007669"/>
    <property type="project" value="InterPro"/>
</dbReference>
<proteinExistence type="inferred from homology"/>
<dbReference type="Pfam" id="PF01053">
    <property type="entry name" value="Cys_Met_Meta_PP"/>
    <property type="match status" value="1"/>
</dbReference>
<dbReference type="GO" id="GO:0030170">
    <property type="term" value="F:pyridoxal phosphate binding"/>
    <property type="evidence" value="ECO:0007669"/>
    <property type="project" value="InterPro"/>
</dbReference>
<organism evidence="4 5">
    <name type="scientific">Penicillium angulare</name>
    <dbReference type="NCBI Taxonomy" id="116970"/>
    <lineage>
        <taxon>Eukaryota</taxon>
        <taxon>Fungi</taxon>
        <taxon>Dikarya</taxon>
        <taxon>Ascomycota</taxon>
        <taxon>Pezizomycotina</taxon>
        <taxon>Eurotiomycetes</taxon>
        <taxon>Eurotiomycetidae</taxon>
        <taxon>Eurotiales</taxon>
        <taxon>Aspergillaceae</taxon>
        <taxon>Penicillium</taxon>
    </lineage>
</organism>
<evidence type="ECO:0000256" key="3">
    <source>
        <dbReference type="RuleBase" id="RU362118"/>
    </source>
</evidence>
<evidence type="ECO:0000256" key="2">
    <source>
        <dbReference type="ARBA" id="ARBA00022898"/>
    </source>
</evidence>
<dbReference type="AlphaFoldDB" id="A0A9W9KL10"/>
<dbReference type="InterPro" id="IPR000277">
    <property type="entry name" value="Cys/Met-Metab_PyrdxlP-dep_enz"/>
</dbReference>
<comment type="cofactor">
    <cofactor evidence="1 3">
        <name>pyridoxal 5'-phosphate</name>
        <dbReference type="ChEBI" id="CHEBI:597326"/>
    </cofactor>
</comment>
<accession>A0A9W9KL10</accession>
<comment type="caution">
    <text evidence="4">The sequence shown here is derived from an EMBL/GenBank/DDBJ whole genome shotgun (WGS) entry which is preliminary data.</text>
</comment>